<dbReference type="OrthoDB" id="6401613at2"/>
<proteinExistence type="predicted"/>
<dbReference type="AlphaFoldDB" id="A0A2K9A7C6"/>
<protein>
    <submittedName>
        <fullName evidence="1">Uncharacterized protein</fullName>
    </submittedName>
</protein>
<evidence type="ECO:0000313" key="1">
    <source>
        <dbReference type="EMBL" id="AUD78630.1"/>
    </source>
</evidence>
<reference evidence="1 2" key="1">
    <citation type="submission" date="2017-12" db="EMBL/GenBank/DDBJ databases">
        <title>Kangiella profundi FT102 completed genome.</title>
        <authorList>
            <person name="Xu J."/>
            <person name="Wang J."/>
            <person name="Lu Y."/>
        </authorList>
    </citation>
    <scope>NUCLEOTIDE SEQUENCE [LARGE SCALE GENOMIC DNA]</scope>
    <source>
        <strain evidence="1 2">FT102</strain>
    </source>
</reference>
<dbReference type="Proteomes" id="UP000232693">
    <property type="component" value="Chromosome"/>
</dbReference>
<dbReference type="RefSeq" id="WP_106646492.1">
    <property type="nucleotide sequence ID" value="NZ_BMGO01000002.1"/>
</dbReference>
<organism evidence="1 2">
    <name type="scientific">Kangiella profundi</name>
    <dbReference type="NCBI Taxonomy" id="1561924"/>
    <lineage>
        <taxon>Bacteria</taxon>
        <taxon>Pseudomonadati</taxon>
        <taxon>Pseudomonadota</taxon>
        <taxon>Gammaproteobacteria</taxon>
        <taxon>Kangiellales</taxon>
        <taxon>Kangiellaceae</taxon>
        <taxon>Kangiella</taxon>
    </lineage>
</organism>
<dbReference type="KEGG" id="kpd:CW740_04930"/>
<sequence>MTTDTETSIQTIDKQIKKYIILDVPANIILGLGAYSLITGEGANIHSLLANNIVVYSLVAVGAVLTLWAGINIFKLGRKKKALQTNNDSVAFKMMGD</sequence>
<gene>
    <name evidence="1" type="ORF">CW740_04930</name>
</gene>
<accession>A0A2K9A7C6</accession>
<dbReference type="EMBL" id="CP025120">
    <property type="protein sequence ID" value="AUD78630.1"/>
    <property type="molecule type" value="Genomic_DNA"/>
</dbReference>
<keyword evidence="2" id="KW-1185">Reference proteome</keyword>
<name>A0A2K9A7C6_9GAMM</name>
<evidence type="ECO:0000313" key="2">
    <source>
        <dbReference type="Proteomes" id="UP000232693"/>
    </source>
</evidence>